<dbReference type="EMBL" id="KR029579">
    <property type="protein sequence ID" value="AKH46096.1"/>
    <property type="molecule type" value="Genomic_DNA"/>
</dbReference>
<protein>
    <submittedName>
        <fullName evidence="1">Uncharacterized protein</fullName>
    </submittedName>
</protein>
<proteinExistence type="predicted"/>
<sequence length="60" mass="7618">MKTVVESRRRICERNRCFTNQRWRIRCGIFYRVRSLNLILLILRRWETIMMTICENERKR</sequence>
<reference evidence="1" key="2">
    <citation type="submission" date="2015-03" db="EMBL/GenBank/DDBJ databases">
        <authorList>
            <person name="Chow C.-E.T."/>
            <person name="Winget D.M."/>
            <person name="White R.A.III."/>
            <person name="Hallam S.J."/>
            <person name="Suttle C.A."/>
        </authorList>
    </citation>
    <scope>NUCLEOTIDE SEQUENCE</scope>
    <source>
        <strain evidence="1">Anoxic3_4</strain>
    </source>
</reference>
<reference evidence="1" key="1">
    <citation type="journal article" date="2015" name="Front. Microbiol.">
        <title>Combining genomic sequencing methods to explore viral diversity and reveal potential virus-host interactions.</title>
        <authorList>
            <person name="Chow C.E."/>
            <person name="Winget D.M."/>
            <person name="White R.A.III."/>
            <person name="Hallam S.J."/>
            <person name="Suttle C.A."/>
        </authorList>
    </citation>
    <scope>NUCLEOTIDE SEQUENCE</scope>
    <source>
        <strain evidence="1">Anoxic3_4</strain>
    </source>
</reference>
<name>A0A0F7L524_9VIRU</name>
<accession>A0A0F7L524</accession>
<evidence type="ECO:0000313" key="1">
    <source>
        <dbReference type="EMBL" id="AKH46096.1"/>
    </source>
</evidence>
<organism evidence="1">
    <name type="scientific">uncultured marine virus</name>
    <dbReference type="NCBI Taxonomy" id="186617"/>
    <lineage>
        <taxon>Viruses</taxon>
        <taxon>environmental samples</taxon>
    </lineage>
</organism>